<dbReference type="Gene3D" id="1.10.1220.70">
    <property type="match status" value="1"/>
</dbReference>
<keyword evidence="10" id="KW-0807">Transducer</keyword>
<keyword evidence="8 11" id="KW-0472">Membrane</keyword>
<evidence type="ECO:0000256" key="10">
    <source>
        <dbReference type="ARBA" id="ARBA00023224"/>
    </source>
</evidence>
<evidence type="ECO:0000256" key="4">
    <source>
        <dbReference type="ARBA" id="ARBA00022606"/>
    </source>
</evidence>
<evidence type="ECO:0000313" key="12">
    <source>
        <dbReference type="EMBL" id="EHB09013.1"/>
    </source>
</evidence>
<protein>
    <submittedName>
        <fullName evidence="12">Olfactory receptor 2D3</fullName>
    </submittedName>
</protein>
<keyword evidence="3" id="KW-1003">Cell membrane</keyword>
<dbReference type="GO" id="GO:0004930">
    <property type="term" value="F:G protein-coupled receptor activity"/>
    <property type="evidence" value="ECO:0007669"/>
    <property type="project" value="UniProtKB-KW"/>
</dbReference>
<keyword evidence="5 11" id="KW-0812">Transmembrane</keyword>
<dbReference type="InParanoid" id="G5BIA2"/>
<gene>
    <name evidence="12" type="ORF">GW7_07074</name>
</gene>
<accession>G5BIA2</accession>
<evidence type="ECO:0000256" key="3">
    <source>
        <dbReference type="ARBA" id="ARBA00022475"/>
    </source>
</evidence>
<dbReference type="EMBL" id="JH170416">
    <property type="protein sequence ID" value="EHB09013.1"/>
    <property type="molecule type" value="Genomic_DNA"/>
</dbReference>
<dbReference type="FunFam" id="1.10.1220.70:FF:000001">
    <property type="entry name" value="Olfactory receptor"/>
    <property type="match status" value="1"/>
</dbReference>
<comment type="similarity">
    <text evidence="2">Belongs to the G-protein coupled receptor 1 family.</text>
</comment>
<evidence type="ECO:0000256" key="5">
    <source>
        <dbReference type="ARBA" id="ARBA00022692"/>
    </source>
</evidence>
<evidence type="ECO:0000256" key="2">
    <source>
        <dbReference type="ARBA" id="ARBA00010663"/>
    </source>
</evidence>
<dbReference type="SUPFAM" id="SSF81321">
    <property type="entry name" value="Family A G protein-coupled receptor-like"/>
    <property type="match status" value="1"/>
</dbReference>
<evidence type="ECO:0000256" key="8">
    <source>
        <dbReference type="ARBA" id="ARBA00023136"/>
    </source>
</evidence>
<dbReference type="InterPro" id="IPR000725">
    <property type="entry name" value="Olfact_rcpt"/>
</dbReference>
<dbReference type="Pfam" id="PF13853">
    <property type="entry name" value="7tm_4"/>
    <property type="match status" value="1"/>
</dbReference>
<keyword evidence="6 11" id="KW-1133">Transmembrane helix</keyword>
<feature type="transmembrane region" description="Helical" evidence="11">
    <location>
        <begin position="93"/>
        <end position="112"/>
    </location>
</feature>
<evidence type="ECO:0000256" key="11">
    <source>
        <dbReference type="SAM" id="Phobius"/>
    </source>
</evidence>
<dbReference type="PRINTS" id="PR00245">
    <property type="entry name" value="OLFACTORYR"/>
</dbReference>
<keyword evidence="4" id="KW-0716">Sensory transduction</keyword>
<evidence type="ECO:0000313" key="13">
    <source>
        <dbReference type="Proteomes" id="UP000006813"/>
    </source>
</evidence>
<keyword evidence="7" id="KW-0297">G-protein coupled receptor</keyword>
<dbReference type="PANTHER" id="PTHR26453">
    <property type="entry name" value="OLFACTORY RECEPTOR"/>
    <property type="match status" value="1"/>
</dbReference>
<dbReference type="GO" id="GO:0005886">
    <property type="term" value="C:plasma membrane"/>
    <property type="evidence" value="ECO:0007669"/>
    <property type="project" value="UniProtKB-SubCell"/>
</dbReference>
<name>G5BIA2_HETGA</name>
<reference evidence="12 13" key="1">
    <citation type="journal article" date="2011" name="Nature">
        <title>Genome sequencing reveals insights into physiology and longevity of the naked mole rat.</title>
        <authorList>
            <person name="Kim E.B."/>
            <person name="Fang X."/>
            <person name="Fushan A.A."/>
            <person name="Huang Z."/>
            <person name="Lobanov A.V."/>
            <person name="Han L."/>
            <person name="Marino S.M."/>
            <person name="Sun X."/>
            <person name="Turanov A.A."/>
            <person name="Yang P."/>
            <person name="Yim S.H."/>
            <person name="Zhao X."/>
            <person name="Kasaikina M.V."/>
            <person name="Stoletzki N."/>
            <person name="Peng C."/>
            <person name="Polak P."/>
            <person name="Xiong Z."/>
            <person name="Kiezun A."/>
            <person name="Zhu Y."/>
            <person name="Chen Y."/>
            <person name="Kryukov G.V."/>
            <person name="Zhang Q."/>
            <person name="Peshkin L."/>
            <person name="Yang L."/>
            <person name="Bronson R.T."/>
            <person name="Buffenstein R."/>
            <person name="Wang B."/>
            <person name="Han C."/>
            <person name="Li Q."/>
            <person name="Chen L."/>
            <person name="Zhao W."/>
            <person name="Sunyaev S.R."/>
            <person name="Park T.J."/>
            <person name="Zhang G."/>
            <person name="Wang J."/>
            <person name="Gladyshev V.N."/>
        </authorList>
    </citation>
    <scope>NUCLEOTIDE SEQUENCE [LARGE SCALE GENOMIC DNA]</scope>
</reference>
<sequence length="128" mass="14474">MVYNLCVAIYHPLQYPLIMKPSSVANWWPPPGSVQFQLSKIISCILQLSSATGRVKAFSTCSSQAIVVALFFESGIITYFRAKSKHFSSINKFLSLFYTIITPMFNPMIYALRNEDVLKALRKLVTNT</sequence>
<proteinExistence type="inferred from homology"/>
<organism evidence="12 13">
    <name type="scientific">Heterocephalus glaber</name>
    <name type="common">Naked mole rat</name>
    <dbReference type="NCBI Taxonomy" id="10181"/>
    <lineage>
        <taxon>Eukaryota</taxon>
        <taxon>Metazoa</taxon>
        <taxon>Chordata</taxon>
        <taxon>Craniata</taxon>
        <taxon>Vertebrata</taxon>
        <taxon>Euteleostomi</taxon>
        <taxon>Mammalia</taxon>
        <taxon>Eutheria</taxon>
        <taxon>Euarchontoglires</taxon>
        <taxon>Glires</taxon>
        <taxon>Rodentia</taxon>
        <taxon>Hystricomorpha</taxon>
        <taxon>Bathyergidae</taxon>
        <taxon>Heterocephalus</taxon>
    </lineage>
</organism>
<evidence type="ECO:0000256" key="1">
    <source>
        <dbReference type="ARBA" id="ARBA00004651"/>
    </source>
</evidence>
<evidence type="ECO:0000256" key="6">
    <source>
        <dbReference type="ARBA" id="ARBA00022989"/>
    </source>
</evidence>
<dbReference type="Proteomes" id="UP000006813">
    <property type="component" value="Unassembled WGS sequence"/>
</dbReference>
<comment type="subcellular location">
    <subcellularLocation>
        <location evidence="1">Cell membrane</location>
        <topology evidence="1">Multi-pass membrane protein</topology>
    </subcellularLocation>
</comment>
<dbReference type="AlphaFoldDB" id="G5BIA2"/>
<evidence type="ECO:0000256" key="9">
    <source>
        <dbReference type="ARBA" id="ARBA00023170"/>
    </source>
</evidence>
<evidence type="ECO:0000256" key="7">
    <source>
        <dbReference type="ARBA" id="ARBA00023040"/>
    </source>
</evidence>
<keyword evidence="9 12" id="KW-0675">Receptor</keyword>
<dbReference type="GO" id="GO:0004984">
    <property type="term" value="F:olfactory receptor activity"/>
    <property type="evidence" value="ECO:0007669"/>
    <property type="project" value="InterPro"/>
</dbReference>